<accession>A0ABS1I7Y0</accession>
<evidence type="ECO:0000313" key="2">
    <source>
        <dbReference type="Proteomes" id="UP000654452"/>
    </source>
</evidence>
<reference evidence="1 2" key="1">
    <citation type="submission" date="2021-01" db="EMBL/GenBank/DDBJ databases">
        <title>Azospirillum sp. YIM DDC1 draft genome.</title>
        <authorList>
            <person name="Wang Y.-X."/>
        </authorList>
    </citation>
    <scope>NUCLEOTIDE SEQUENCE [LARGE SCALE GENOMIC DNA]</scope>
    <source>
        <strain evidence="1 2">YIM DDC1</strain>
    </source>
</reference>
<proteinExistence type="predicted"/>
<sequence>MSWQRETGYGRRSKGETAMARYKGILGDRLHARTLPAQQAEAMIGVTALNRMLKTGRPVSVRKA</sequence>
<dbReference type="Proteomes" id="UP000654452">
    <property type="component" value="Unassembled WGS sequence"/>
</dbReference>
<dbReference type="EMBL" id="JAEPIV010000042">
    <property type="protein sequence ID" value="MBK4723159.1"/>
    <property type="molecule type" value="Genomic_DNA"/>
</dbReference>
<keyword evidence="2" id="KW-1185">Reference proteome</keyword>
<dbReference type="RefSeq" id="WP_200487566.1">
    <property type="nucleotide sequence ID" value="NZ_JAEPIV010000042.1"/>
</dbReference>
<evidence type="ECO:0008006" key="3">
    <source>
        <dbReference type="Google" id="ProtNLM"/>
    </source>
</evidence>
<evidence type="ECO:0000313" key="1">
    <source>
        <dbReference type="EMBL" id="MBK4723159.1"/>
    </source>
</evidence>
<organism evidence="1 2">
    <name type="scientific">Azospirillum aestuarii</name>
    <dbReference type="NCBI Taxonomy" id="2802052"/>
    <lineage>
        <taxon>Bacteria</taxon>
        <taxon>Pseudomonadati</taxon>
        <taxon>Pseudomonadota</taxon>
        <taxon>Alphaproteobacteria</taxon>
        <taxon>Rhodospirillales</taxon>
        <taxon>Azospirillaceae</taxon>
        <taxon>Azospirillum</taxon>
    </lineage>
</organism>
<comment type="caution">
    <text evidence="1">The sequence shown here is derived from an EMBL/GenBank/DDBJ whole genome shotgun (WGS) entry which is preliminary data.</text>
</comment>
<gene>
    <name evidence="1" type="ORF">JJL56_30355</name>
</gene>
<protein>
    <recommendedName>
        <fullName evidence="3">Transposase</fullName>
    </recommendedName>
</protein>
<name>A0ABS1I7Y0_9PROT</name>